<reference evidence="7 8" key="1">
    <citation type="submission" date="2016-10" db="EMBL/GenBank/DDBJ databases">
        <authorList>
            <person name="de Groot N.N."/>
        </authorList>
    </citation>
    <scope>NUCLEOTIDE SEQUENCE [LARGE SCALE GENOMIC DNA]</scope>
    <source>
        <strain evidence="7 8">DSM 22007</strain>
    </source>
</reference>
<evidence type="ECO:0000313" key="8">
    <source>
        <dbReference type="Proteomes" id="UP000198634"/>
    </source>
</evidence>
<dbReference type="GO" id="GO:0016020">
    <property type="term" value="C:membrane"/>
    <property type="evidence" value="ECO:0007669"/>
    <property type="project" value="UniProtKB-SubCell"/>
</dbReference>
<keyword evidence="4 5" id="KW-0472">Membrane</keyword>
<feature type="transmembrane region" description="Helical" evidence="5">
    <location>
        <begin position="140"/>
        <end position="160"/>
    </location>
</feature>
<feature type="transmembrane region" description="Helical" evidence="5">
    <location>
        <begin position="195"/>
        <end position="217"/>
    </location>
</feature>
<evidence type="ECO:0000256" key="1">
    <source>
        <dbReference type="ARBA" id="ARBA00004141"/>
    </source>
</evidence>
<gene>
    <name evidence="7" type="ORF">SAMN04488092_107146</name>
</gene>
<evidence type="ECO:0000256" key="2">
    <source>
        <dbReference type="ARBA" id="ARBA00022692"/>
    </source>
</evidence>
<evidence type="ECO:0000313" key="7">
    <source>
        <dbReference type="EMBL" id="SEQ48491.1"/>
    </source>
</evidence>
<dbReference type="Pfam" id="PF07298">
    <property type="entry name" value="NnrU"/>
    <property type="match status" value="1"/>
</dbReference>
<organism evidence="7 8">
    <name type="scientific">Thalassovita taeanensis</name>
    <dbReference type="NCBI Taxonomy" id="657014"/>
    <lineage>
        <taxon>Bacteria</taxon>
        <taxon>Pseudomonadati</taxon>
        <taxon>Pseudomonadota</taxon>
        <taxon>Alphaproteobacteria</taxon>
        <taxon>Rhodobacterales</taxon>
        <taxon>Roseobacteraceae</taxon>
        <taxon>Thalassovita</taxon>
    </lineage>
</organism>
<feature type="transmembrane region" description="Helical" evidence="5">
    <location>
        <begin position="75"/>
        <end position="91"/>
    </location>
</feature>
<protein>
    <submittedName>
        <fullName evidence="7">Uncharacterized membrane protein</fullName>
    </submittedName>
</protein>
<accession>A0A1H9GEF5</accession>
<keyword evidence="3 5" id="KW-1133">Transmembrane helix</keyword>
<dbReference type="AlphaFoldDB" id="A0A1H9GEF5"/>
<evidence type="ECO:0000259" key="6">
    <source>
        <dbReference type="Pfam" id="PF07298"/>
    </source>
</evidence>
<comment type="subcellular location">
    <subcellularLocation>
        <location evidence="1">Membrane</location>
        <topology evidence="1">Multi-pass membrane protein</topology>
    </subcellularLocation>
</comment>
<feature type="transmembrane region" description="Helical" evidence="5">
    <location>
        <begin position="34"/>
        <end position="54"/>
    </location>
</feature>
<evidence type="ECO:0000256" key="4">
    <source>
        <dbReference type="ARBA" id="ARBA00023136"/>
    </source>
</evidence>
<proteinExistence type="predicted"/>
<keyword evidence="8" id="KW-1185">Reference proteome</keyword>
<dbReference type="OrthoDB" id="7828645at2"/>
<dbReference type="InterPro" id="IPR009915">
    <property type="entry name" value="NnrU_dom"/>
</dbReference>
<evidence type="ECO:0000256" key="5">
    <source>
        <dbReference type="SAM" id="Phobius"/>
    </source>
</evidence>
<name>A0A1H9GEF5_9RHOB</name>
<dbReference type="Proteomes" id="UP000198634">
    <property type="component" value="Unassembled WGS sequence"/>
</dbReference>
<dbReference type="EMBL" id="FOEP01000007">
    <property type="protein sequence ID" value="SEQ48491.1"/>
    <property type="molecule type" value="Genomic_DNA"/>
</dbReference>
<feature type="domain" description="NnrU" evidence="6">
    <location>
        <begin position="5"/>
        <end position="221"/>
    </location>
</feature>
<evidence type="ECO:0000256" key="3">
    <source>
        <dbReference type="ARBA" id="ARBA00022989"/>
    </source>
</evidence>
<sequence length="223" mass="24617">MGWLVFAAAFALFLFTHSIPLRPPVKTRLVARLGARGFTLAYSALSLAALGWLIHAAGRAPYIELWGRAAWQNHAALAAMALVCLILAISFRRPNPFSFGGARNDIFACDNPGVIRWLRHPMLAALAIWSMAHLIPNGDLAHVMLFGTFAGFSFMGMWIVDRRKRREMGATGWQCLWTDVQRGPLVPTPRSWARLLIRVGCGVALYMVLIALHPAMFGVSPLP</sequence>
<keyword evidence="2 5" id="KW-0812">Transmembrane</keyword>
<dbReference type="RefSeq" id="WP_090270050.1">
    <property type="nucleotide sequence ID" value="NZ_FOEP01000007.1"/>
</dbReference>
<dbReference type="STRING" id="657014.SAMN04488092_107146"/>